<organism evidence="2 3">
    <name type="scientific">Exocentrus adspersus</name>
    <dbReference type="NCBI Taxonomy" id="1586481"/>
    <lineage>
        <taxon>Eukaryota</taxon>
        <taxon>Metazoa</taxon>
        <taxon>Ecdysozoa</taxon>
        <taxon>Arthropoda</taxon>
        <taxon>Hexapoda</taxon>
        <taxon>Insecta</taxon>
        <taxon>Pterygota</taxon>
        <taxon>Neoptera</taxon>
        <taxon>Endopterygota</taxon>
        <taxon>Coleoptera</taxon>
        <taxon>Polyphaga</taxon>
        <taxon>Cucujiformia</taxon>
        <taxon>Chrysomeloidea</taxon>
        <taxon>Cerambycidae</taxon>
        <taxon>Lamiinae</taxon>
        <taxon>Acanthocinini</taxon>
        <taxon>Exocentrus</taxon>
    </lineage>
</organism>
<comment type="caution">
    <text evidence="2">The sequence shown here is derived from an EMBL/GenBank/DDBJ whole genome shotgun (WGS) entry which is preliminary data.</text>
</comment>
<dbReference type="AlphaFoldDB" id="A0AAV8V8D2"/>
<dbReference type="PANTHER" id="PTHR33332">
    <property type="entry name" value="REVERSE TRANSCRIPTASE DOMAIN-CONTAINING PROTEIN"/>
    <property type="match status" value="1"/>
</dbReference>
<dbReference type="PROSITE" id="PS50878">
    <property type="entry name" value="RT_POL"/>
    <property type="match status" value="1"/>
</dbReference>
<feature type="domain" description="Reverse transcriptase" evidence="1">
    <location>
        <begin position="1"/>
        <end position="83"/>
    </location>
</feature>
<proteinExistence type="predicted"/>
<gene>
    <name evidence="2" type="ORF">NQ315_015607</name>
</gene>
<dbReference type="EMBL" id="JANEYG010000290">
    <property type="protein sequence ID" value="KAJ8910472.1"/>
    <property type="molecule type" value="Genomic_DNA"/>
</dbReference>
<keyword evidence="3" id="KW-1185">Reference proteome</keyword>
<accession>A0AAV8V8D2</accession>
<sequence length="178" mass="20261">MVAYADDLAIIVEEKTTDGLMRKVNKTLRNVAKWMREHSLKLAPAKTEAIAMWDMKRARNIEFKLEGHRITPQKEVKYLGVIIDRGLIFGPHVEYACQKAEKSASALTRLMPNIGGAHMAKRKLLAEGEVDYYMTQALTGHGSFLSYLKKIGKTNDDAYPECREPDTACHTLFECERW</sequence>
<protein>
    <recommendedName>
        <fullName evidence="1">Reverse transcriptase domain-containing protein</fullName>
    </recommendedName>
</protein>
<evidence type="ECO:0000313" key="2">
    <source>
        <dbReference type="EMBL" id="KAJ8910472.1"/>
    </source>
</evidence>
<reference evidence="2 3" key="1">
    <citation type="journal article" date="2023" name="Insect Mol. Biol.">
        <title>Genome sequencing provides insights into the evolution of gene families encoding plant cell wall-degrading enzymes in longhorned beetles.</title>
        <authorList>
            <person name="Shin N.R."/>
            <person name="Okamura Y."/>
            <person name="Kirsch R."/>
            <person name="Pauchet Y."/>
        </authorList>
    </citation>
    <scope>NUCLEOTIDE SEQUENCE [LARGE SCALE GENOMIC DNA]</scope>
    <source>
        <strain evidence="2">EAD_L_NR</strain>
    </source>
</reference>
<dbReference type="Pfam" id="PF00078">
    <property type="entry name" value="RVT_1"/>
    <property type="match status" value="1"/>
</dbReference>
<evidence type="ECO:0000313" key="3">
    <source>
        <dbReference type="Proteomes" id="UP001159042"/>
    </source>
</evidence>
<name>A0AAV8V8D2_9CUCU</name>
<dbReference type="Proteomes" id="UP001159042">
    <property type="component" value="Unassembled WGS sequence"/>
</dbReference>
<dbReference type="InterPro" id="IPR000477">
    <property type="entry name" value="RT_dom"/>
</dbReference>
<evidence type="ECO:0000259" key="1">
    <source>
        <dbReference type="PROSITE" id="PS50878"/>
    </source>
</evidence>